<evidence type="ECO:0008006" key="3">
    <source>
        <dbReference type="Google" id="ProtNLM"/>
    </source>
</evidence>
<reference evidence="2" key="1">
    <citation type="submission" date="2019-11" db="EMBL/GenBank/DDBJ databases">
        <authorList>
            <person name="Feng L."/>
        </authorList>
    </citation>
    <scope>NUCLEOTIDE SEQUENCE</scope>
    <source>
        <strain evidence="2">CParaputrificumLFYP93</strain>
    </source>
</reference>
<accession>A0A6N3F075</accession>
<keyword evidence="1" id="KW-0732">Signal</keyword>
<evidence type="ECO:0000313" key="2">
    <source>
        <dbReference type="EMBL" id="VYU45440.1"/>
    </source>
</evidence>
<dbReference type="AlphaFoldDB" id="A0A6N3F075"/>
<gene>
    <name evidence="2" type="ORF">CPLFYP93_02331</name>
</gene>
<feature type="chain" id="PRO_5026808889" description="WxL domain-containing protein" evidence="1">
    <location>
        <begin position="27"/>
        <end position="179"/>
    </location>
</feature>
<feature type="signal peptide" evidence="1">
    <location>
        <begin position="1"/>
        <end position="26"/>
    </location>
</feature>
<proteinExistence type="predicted"/>
<name>A0A6N3F075_9CLOT</name>
<sequence>MKLRKLLLMGLISSGMVIGGANITSAAEFGSNLVIEAKPTTVNVTVPSTAPMVFNEDGTNTLPSAFTLTNNSEIGGVSLTNINLVSPKNAWSLLPNEADLKVQPKDQKKIKLHIGKTGAERLIAPGSTASQGSASFSLGEISIPAKGSETLKFKVERGAFSQAVAEDTAFNMTLTFEFN</sequence>
<organism evidence="2">
    <name type="scientific">Clostridium paraputrificum</name>
    <dbReference type="NCBI Taxonomy" id="29363"/>
    <lineage>
        <taxon>Bacteria</taxon>
        <taxon>Bacillati</taxon>
        <taxon>Bacillota</taxon>
        <taxon>Clostridia</taxon>
        <taxon>Eubacteriales</taxon>
        <taxon>Clostridiaceae</taxon>
        <taxon>Clostridium</taxon>
    </lineage>
</organism>
<dbReference type="RefSeq" id="WP_156561700.1">
    <property type="nucleotide sequence ID" value="NZ_CACRTV010000057.1"/>
</dbReference>
<dbReference type="EMBL" id="CACRTV010000057">
    <property type="protein sequence ID" value="VYU45440.1"/>
    <property type="molecule type" value="Genomic_DNA"/>
</dbReference>
<evidence type="ECO:0000256" key="1">
    <source>
        <dbReference type="SAM" id="SignalP"/>
    </source>
</evidence>
<protein>
    <recommendedName>
        <fullName evidence="3">WxL domain-containing protein</fullName>
    </recommendedName>
</protein>